<protein>
    <submittedName>
        <fullName evidence="3">Uncharacterized protein</fullName>
    </submittedName>
</protein>
<proteinExistence type="predicted"/>
<feature type="transmembrane region" description="Helical" evidence="1">
    <location>
        <begin position="336"/>
        <end position="355"/>
    </location>
</feature>
<sequence>MTVRIRALASGLAALVMAAAAVLAPACAEAVSPTRSASPTVEVIVAVTGLSWEEVAAHPDAYPTIAGFAPTALVAQAVATNGTSTSCPADGFLTLATGTRVADRLQGSCRRVDESIVAPDGRIAGWDELVAEFADQPYAPRAGLLAATLRGAGLSVAAVGGGGALVLADEAGRPPPQTTMPKDDAELRAAVAAGVRDASLTVVDVARGGAAAGGRELDARFAAVLAGVAAGGPARVTLVSVGGADDSPASMQFFARAAGAGVGGDLATSTSTRQPGLILTTDVQPTVLAGFDLVADGALGAPVRPAVSAQDPAGRVEALLALAQRSQAGDAAAVPYVYLVAGLGVAMLGLAAARWRRSGARLALRTGGLAIALVPMATYLASASAWWRTSSPLAAIAALASLIVVAVATLLMWLTRRTAEPWAGRVIAVAALTWLVIVVDVLRGTPWMTASPLGTQPLQAGRFYGVNNTAFSFFAVATLTLIVMLGPRLVRRNRVVGIACAAAFGLASCAIDALPGVGADFGGALALIPGVALTVTYVAGLRMTIRRVLVVIGLGVAAALGIGWLDSLRGAGERTHLGDFVAHLGTADTLTVIGRKLGGATRPLLDNPLLGLVAVVLIAVAIWVMRRWRAHAAVGEAGIAVVITCVIATLLNDSGLSIAGWMGLFGGALVLMRHGALPSAVPGARDVAMRAG</sequence>
<keyword evidence="1" id="KW-0812">Transmembrane</keyword>
<feature type="signal peptide" evidence="2">
    <location>
        <begin position="1"/>
        <end position="28"/>
    </location>
</feature>
<feature type="transmembrane region" description="Helical" evidence="1">
    <location>
        <begin position="608"/>
        <end position="625"/>
    </location>
</feature>
<evidence type="ECO:0000313" key="3">
    <source>
        <dbReference type="EMBL" id="TQL57503.1"/>
    </source>
</evidence>
<feature type="chain" id="PRO_5038449318" evidence="2">
    <location>
        <begin position="29"/>
        <end position="692"/>
    </location>
</feature>
<gene>
    <name evidence="3" type="ORF">FB461_2244</name>
</gene>
<organism evidence="3 4">
    <name type="scientific">Rarobacter faecitabidus</name>
    <dbReference type="NCBI Taxonomy" id="13243"/>
    <lineage>
        <taxon>Bacteria</taxon>
        <taxon>Bacillati</taxon>
        <taxon>Actinomycetota</taxon>
        <taxon>Actinomycetes</taxon>
        <taxon>Micrococcales</taxon>
        <taxon>Rarobacteraceae</taxon>
        <taxon>Rarobacter</taxon>
    </lineage>
</organism>
<dbReference type="Proteomes" id="UP000315389">
    <property type="component" value="Unassembled WGS sequence"/>
</dbReference>
<feature type="transmembrane region" description="Helical" evidence="1">
    <location>
        <begin position="632"/>
        <end position="652"/>
    </location>
</feature>
<feature type="transmembrane region" description="Helical" evidence="1">
    <location>
        <begin position="393"/>
        <end position="414"/>
    </location>
</feature>
<accession>A0A542ZAY2</accession>
<feature type="transmembrane region" description="Helical" evidence="1">
    <location>
        <begin position="548"/>
        <end position="565"/>
    </location>
</feature>
<feature type="transmembrane region" description="Helical" evidence="1">
    <location>
        <begin position="367"/>
        <end position="387"/>
    </location>
</feature>
<feature type="transmembrane region" description="Helical" evidence="1">
    <location>
        <begin position="495"/>
        <end position="515"/>
    </location>
</feature>
<name>A0A542ZAY2_RARFA</name>
<dbReference type="OrthoDB" id="3264110at2"/>
<feature type="transmembrane region" description="Helical" evidence="1">
    <location>
        <begin position="658"/>
        <end position="676"/>
    </location>
</feature>
<keyword evidence="1" id="KW-0472">Membrane</keyword>
<feature type="transmembrane region" description="Helical" evidence="1">
    <location>
        <begin position="463"/>
        <end position="483"/>
    </location>
</feature>
<comment type="caution">
    <text evidence="3">The sequence shown here is derived from an EMBL/GenBank/DDBJ whole genome shotgun (WGS) entry which is preliminary data.</text>
</comment>
<feature type="transmembrane region" description="Helical" evidence="1">
    <location>
        <begin position="521"/>
        <end position="541"/>
    </location>
</feature>
<dbReference type="AlphaFoldDB" id="A0A542ZAY2"/>
<dbReference type="RefSeq" id="WP_142122042.1">
    <property type="nucleotide sequence ID" value="NZ_BAAASV010000002.1"/>
</dbReference>
<reference evidence="3 4" key="1">
    <citation type="submission" date="2019-06" db="EMBL/GenBank/DDBJ databases">
        <title>Sequencing the genomes of 1000 actinobacteria strains.</title>
        <authorList>
            <person name="Klenk H.-P."/>
        </authorList>
    </citation>
    <scope>NUCLEOTIDE SEQUENCE [LARGE SCALE GENOMIC DNA]</scope>
    <source>
        <strain evidence="3 4">DSM 4813</strain>
    </source>
</reference>
<keyword evidence="2" id="KW-0732">Signal</keyword>
<dbReference type="EMBL" id="VFOS01000004">
    <property type="protein sequence ID" value="TQL57503.1"/>
    <property type="molecule type" value="Genomic_DNA"/>
</dbReference>
<evidence type="ECO:0000256" key="1">
    <source>
        <dbReference type="SAM" id="Phobius"/>
    </source>
</evidence>
<keyword evidence="4" id="KW-1185">Reference proteome</keyword>
<keyword evidence="1" id="KW-1133">Transmembrane helix</keyword>
<evidence type="ECO:0000313" key="4">
    <source>
        <dbReference type="Proteomes" id="UP000315389"/>
    </source>
</evidence>
<feature type="transmembrane region" description="Helical" evidence="1">
    <location>
        <begin position="426"/>
        <end position="443"/>
    </location>
</feature>
<evidence type="ECO:0000256" key="2">
    <source>
        <dbReference type="SAM" id="SignalP"/>
    </source>
</evidence>